<dbReference type="AlphaFoldDB" id="A0A7J6MY83"/>
<evidence type="ECO:0000256" key="1">
    <source>
        <dbReference type="SAM" id="SignalP"/>
    </source>
</evidence>
<evidence type="ECO:0000313" key="2">
    <source>
        <dbReference type="EMBL" id="KAF4676374.1"/>
    </source>
</evidence>
<protein>
    <submittedName>
        <fullName evidence="2">Uncharacterized protein</fullName>
    </submittedName>
</protein>
<evidence type="ECO:0000313" key="3">
    <source>
        <dbReference type="Proteomes" id="UP000591131"/>
    </source>
</evidence>
<gene>
    <name evidence="2" type="ORF">FOL47_006288</name>
</gene>
<keyword evidence="3" id="KW-1185">Reference proteome</keyword>
<dbReference type="Proteomes" id="UP000591131">
    <property type="component" value="Unassembled WGS sequence"/>
</dbReference>
<sequence>MIRQAILLILCVPSGAFFEDLHVEDSSALAGLNLDDASSATSPRPLGTLKLGTAVTPRPGLFEELAIESILTTSTASHVVDEGEDTAAPGMSNSSKQMESPNLVWVVGMLQLWALMKLASAAHRERIITDLEQGHTLEKGSINFDNEENAGVGS</sequence>
<dbReference type="EMBL" id="JAAPAO010000035">
    <property type="protein sequence ID" value="KAF4676374.1"/>
    <property type="molecule type" value="Genomic_DNA"/>
</dbReference>
<proteinExistence type="predicted"/>
<name>A0A7J6MY83_PERCH</name>
<organism evidence="2 3">
    <name type="scientific">Perkinsus chesapeaki</name>
    <name type="common">Clam parasite</name>
    <name type="synonym">Perkinsus andrewsi</name>
    <dbReference type="NCBI Taxonomy" id="330153"/>
    <lineage>
        <taxon>Eukaryota</taxon>
        <taxon>Sar</taxon>
        <taxon>Alveolata</taxon>
        <taxon>Perkinsozoa</taxon>
        <taxon>Perkinsea</taxon>
        <taxon>Perkinsida</taxon>
        <taxon>Perkinsidae</taxon>
        <taxon>Perkinsus</taxon>
    </lineage>
</organism>
<comment type="caution">
    <text evidence="2">The sequence shown here is derived from an EMBL/GenBank/DDBJ whole genome shotgun (WGS) entry which is preliminary data.</text>
</comment>
<keyword evidence="1" id="KW-0732">Signal</keyword>
<feature type="chain" id="PRO_5029647010" evidence="1">
    <location>
        <begin position="17"/>
        <end position="154"/>
    </location>
</feature>
<feature type="signal peptide" evidence="1">
    <location>
        <begin position="1"/>
        <end position="16"/>
    </location>
</feature>
<reference evidence="2 3" key="1">
    <citation type="submission" date="2020-04" db="EMBL/GenBank/DDBJ databases">
        <title>Perkinsus chesapeaki whole genome sequence.</title>
        <authorList>
            <person name="Bogema D.R."/>
        </authorList>
    </citation>
    <scope>NUCLEOTIDE SEQUENCE [LARGE SCALE GENOMIC DNA]</scope>
    <source>
        <strain evidence="2">ATCC PRA-425</strain>
    </source>
</reference>
<accession>A0A7J6MY83</accession>